<feature type="compositionally biased region" description="Low complexity" evidence="1">
    <location>
        <begin position="218"/>
        <end position="240"/>
    </location>
</feature>
<name>A0AAV5D490_ELECO</name>
<gene>
    <name evidence="2" type="primary">ga22709</name>
    <name evidence="2" type="ORF">PR202_ga22709</name>
</gene>
<dbReference type="Gene3D" id="1.20.120.1750">
    <property type="match status" value="1"/>
</dbReference>
<dbReference type="Proteomes" id="UP001054889">
    <property type="component" value="Unassembled WGS sequence"/>
</dbReference>
<sequence>MTAATFTDRKARKKRRTNASTATTTTTKPSVPRKKKPRRKNPMPTNTTRRRRSRDTSARPRCLGLRCPDPACHAAVARELVDDVAHDADKAQYANFALRSYVEDSGGRVKWCPGADCTRAVQLNGSGARAHAADVFCVQPLLDAGGARPHRQAATKLIMIKRRTTMVYMSDDNDDDGYVSETKADAFEEHDHIDEERYRTGGVAVAWRRTGAWCAPSASRATPRAARPTTTASPAGAGTSARRRQAKASLDRYLYHYERWAANKSSLQKVLKDMAELEKSGLQKMVGRPATELAFVAAAYEQIAAGRRVLRWAHAYGYYLDPACDGAKRALFEDLLDQANECLERLHGSYATGGVCGNVVEKGEVNSDSFNAFIEMAILSEYLHVEEMLELTHLASVMQLWSYYQQNLD</sequence>
<proteinExistence type="predicted"/>
<evidence type="ECO:0000313" key="2">
    <source>
        <dbReference type="EMBL" id="GJN05106.1"/>
    </source>
</evidence>
<feature type="region of interest" description="Disordered" evidence="1">
    <location>
        <begin position="1"/>
        <end position="61"/>
    </location>
</feature>
<evidence type="ECO:0000256" key="1">
    <source>
        <dbReference type="SAM" id="MobiDB-lite"/>
    </source>
</evidence>
<evidence type="ECO:0000313" key="3">
    <source>
        <dbReference type="Proteomes" id="UP001054889"/>
    </source>
</evidence>
<reference evidence="2" key="2">
    <citation type="submission" date="2021-12" db="EMBL/GenBank/DDBJ databases">
        <title>Resequencing data analysis of finger millet.</title>
        <authorList>
            <person name="Hatakeyama M."/>
            <person name="Aluri S."/>
            <person name="Balachadran M.T."/>
            <person name="Sivarajan S.R."/>
            <person name="Poveda L."/>
            <person name="Shimizu-Inatsugi R."/>
            <person name="Schlapbach R."/>
            <person name="Sreeman S.M."/>
            <person name="Shimizu K.K."/>
        </authorList>
    </citation>
    <scope>NUCLEOTIDE SEQUENCE</scope>
</reference>
<organism evidence="2 3">
    <name type="scientific">Eleusine coracana subsp. coracana</name>
    <dbReference type="NCBI Taxonomy" id="191504"/>
    <lineage>
        <taxon>Eukaryota</taxon>
        <taxon>Viridiplantae</taxon>
        <taxon>Streptophyta</taxon>
        <taxon>Embryophyta</taxon>
        <taxon>Tracheophyta</taxon>
        <taxon>Spermatophyta</taxon>
        <taxon>Magnoliopsida</taxon>
        <taxon>Liliopsida</taxon>
        <taxon>Poales</taxon>
        <taxon>Poaceae</taxon>
        <taxon>PACMAD clade</taxon>
        <taxon>Chloridoideae</taxon>
        <taxon>Cynodonteae</taxon>
        <taxon>Eleusininae</taxon>
        <taxon>Eleusine</taxon>
    </lineage>
</organism>
<dbReference type="AlphaFoldDB" id="A0AAV5D490"/>
<feature type="compositionally biased region" description="Basic residues" evidence="1">
    <location>
        <begin position="31"/>
        <end position="41"/>
    </location>
</feature>
<accession>A0AAV5D490</accession>
<protein>
    <submittedName>
        <fullName evidence="2">Uncharacterized protein</fullName>
    </submittedName>
</protein>
<feature type="region of interest" description="Disordered" evidence="1">
    <location>
        <begin position="218"/>
        <end position="243"/>
    </location>
</feature>
<keyword evidence="3" id="KW-1185">Reference proteome</keyword>
<feature type="compositionally biased region" description="Low complexity" evidence="1">
    <location>
        <begin position="18"/>
        <end position="30"/>
    </location>
</feature>
<comment type="caution">
    <text evidence="2">The sequence shown here is derived from an EMBL/GenBank/DDBJ whole genome shotgun (WGS) entry which is preliminary data.</text>
</comment>
<reference evidence="2" key="1">
    <citation type="journal article" date="2018" name="DNA Res.">
        <title>Multiple hybrid de novo genome assembly of finger millet, an orphan allotetraploid crop.</title>
        <authorList>
            <person name="Hatakeyama M."/>
            <person name="Aluri S."/>
            <person name="Balachadran M.T."/>
            <person name="Sivarajan S.R."/>
            <person name="Patrignani A."/>
            <person name="Gruter S."/>
            <person name="Poveda L."/>
            <person name="Shimizu-Inatsugi R."/>
            <person name="Baeten J."/>
            <person name="Francoijs K.J."/>
            <person name="Nataraja K.N."/>
            <person name="Reddy Y.A.N."/>
            <person name="Phadnis S."/>
            <person name="Ravikumar R.L."/>
            <person name="Schlapbach R."/>
            <person name="Sreeman S.M."/>
            <person name="Shimizu K.K."/>
        </authorList>
    </citation>
    <scope>NUCLEOTIDE SEQUENCE</scope>
</reference>
<dbReference type="EMBL" id="BQKI01000011">
    <property type="protein sequence ID" value="GJN05106.1"/>
    <property type="molecule type" value="Genomic_DNA"/>
</dbReference>